<evidence type="ECO:0000313" key="2">
    <source>
        <dbReference type="EMBL" id="RDD80048.1"/>
    </source>
</evidence>
<keyword evidence="3" id="KW-1185">Reference proteome</keyword>
<reference evidence="2 3" key="1">
    <citation type="submission" date="2018-07" db="EMBL/GenBank/DDBJ databases">
        <title>Dyella tabacisoli L4-6T, whole genome shotgun sequence.</title>
        <authorList>
            <person name="Zhou X.-K."/>
            <person name="Li W.-J."/>
            <person name="Duan Y.-Q."/>
        </authorList>
    </citation>
    <scope>NUCLEOTIDE SEQUENCE [LARGE SCALE GENOMIC DNA]</scope>
    <source>
        <strain evidence="2 3">L4-6</strain>
    </source>
</reference>
<proteinExistence type="predicted"/>
<evidence type="ECO:0000256" key="1">
    <source>
        <dbReference type="SAM" id="Phobius"/>
    </source>
</evidence>
<sequence length="163" mass="18160">MTTALNTGLMMDEYSTYRWPRGTPLFYLIGLYTLGFLIAAQPGLTNLLAGKVVVAAYFLAATLFCLYLYRFRVILDATSIWTGAFFLKRMEFAEVVRATYRQGNDSGQIILCASHGMRVRVSETIENFDACTKAINSRLPNHLLISCVGRTVPIDVRSGSDLV</sequence>
<dbReference type="EMBL" id="QQAH01000022">
    <property type="protein sequence ID" value="RDD80048.1"/>
    <property type="molecule type" value="Genomic_DNA"/>
</dbReference>
<dbReference type="AlphaFoldDB" id="A0A369UK10"/>
<feature type="transmembrane region" description="Helical" evidence="1">
    <location>
        <begin position="25"/>
        <end position="42"/>
    </location>
</feature>
<feature type="transmembrane region" description="Helical" evidence="1">
    <location>
        <begin position="48"/>
        <end position="69"/>
    </location>
</feature>
<gene>
    <name evidence="2" type="ORF">DVJ77_19440</name>
</gene>
<dbReference type="Proteomes" id="UP000253782">
    <property type="component" value="Unassembled WGS sequence"/>
</dbReference>
<protein>
    <submittedName>
        <fullName evidence="2">Uncharacterized protein</fullName>
    </submittedName>
</protein>
<comment type="caution">
    <text evidence="2">The sequence shown here is derived from an EMBL/GenBank/DDBJ whole genome shotgun (WGS) entry which is preliminary data.</text>
</comment>
<keyword evidence="1" id="KW-0472">Membrane</keyword>
<dbReference type="RefSeq" id="WP_114847195.1">
    <property type="nucleotide sequence ID" value="NZ_JBHSPE010000025.1"/>
</dbReference>
<name>A0A369UK10_9GAMM</name>
<dbReference type="OrthoDB" id="5953338at2"/>
<accession>A0A369UK10</accession>
<organism evidence="2 3">
    <name type="scientific">Dyella tabacisoli</name>
    <dbReference type="NCBI Taxonomy" id="2282381"/>
    <lineage>
        <taxon>Bacteria</taxon>
        <taxon>Pseudomonadati</taxon>
        <taxon>Pseudomonadota</taxon>
        <taxon>Gammaproteobacteria</taxon>
        <taxon>Lysobacterales</taxon>
        <taxon>Rhodanobacteraceae</taxon>
        <taxon>Dyella</taxon>
    </lineage>
</organism>
<keyword evidence="1" id="KW-0812">Transmembrane</keyword>
<keyword evidence="1" id="KW-1133">Transmembrane helix</keyword>
<evidence type="ECO:0000313" key="3">
    <source>
        <dbReference type="Proteomes" id="UP000253782"/>
    </source>
</evidence>